<feature type="transmembrane region" description="Helical" evidence="1">
    <location>
        <begin position="26"/>
        <end position="49"/>
    </location>
</feature>
<accession>A0A2W1DJ21</accession>
<proteinExistence type="predicted"/>
<dbReference type="RefSeq" id="XP_065960775.1">
    <property type="nucleotide sequence ID" value="XM_066108783.1"/>
</dbReference>
<dbReference type="GeneID" id="90957360"/>
<protein>
    <submittedName>
        <fullName evidence="2">Uncharacterized protein</fullName>
    </submittedName>
</protein>
<evidence type="ECO:0000313" key="2">
    <source>
        <dbReference type="EMBL" id="KAF7568073.1"/>
    </source>
</evidence>
<name>A0A2W1DJ21_9PLEO</name>
<comment type="caution">
    <text evidence="2">The sequence shown here is derived from an EMBL/GenBank/DDBJ whole genome shotgun (WGS) entry which is preliminary data.</text>
</comment>
<dbReference type="KEGG" id="ptrr:90957360"/>
<reference evidence="2" key="1">
    <citation type="journal article" date="2018" name="BMC Genomics">
        <title>Comparative genomics of the wheat fungal pathogen Pyrenophora tritici-repentis reveals chromosomal variations and genome plasticity.</title>
        <authorList>
            <person name="Moolhuijzen P."/>
            <person name="See P.T."/>
            <person name="Hane J.K."/>
            <person name="Shi G."/>
            <person name="Liu Z."/>
            <person name="Oliver R.P."/>
            <person name="Moffat C.S."/>
        </authorList>
    </citation>
    <scope>NUCLEOTIDE SEQUENCE [LARGE SCALE GENOMIC DNA]</scope>
    <source>
        <strain evidence="2">M4</strain>
    </source>
</reference>
<keyword evidence="1" id="KW-0472">Membrane</keyword>
<dbReference type="EMBL" id="NQIK02000007">
    <property type="protein sequence ID" value="KAF7568073.1"/>
    <property type="molecule type" value="Genomic_DNA"/>
</dbReference>
<sequence>MDTTSSYSYPPSFGTVTTPTVITPTVVTLIVETVIIGTLVIPTIGILVCPTILDMPHRLYDQVFHLPCQATCTTHSVLLAVPGIAEALTSFCNGGHSGPAVREEEGREG</sequence>
<keyword evidence="1" id="KW-1133">Transmembrane helix</keyword>
<keyword evidence="1" id="KW-0812">Transmembrane</keyword>
<dbReference type="AlphaFoldDB" id="A0A2W1DJ21"/>
<organism evidence="2 3">
    <name type="scientific">Pyrenophora tritici-repentis</name>
    <dbReference type="NCBI Taxonomy" id="45151"/>
    <lineage>
        <taxon>Eukaryota</taxon>
        <taxon>Fungi</taxon>
        <taxon>Dikarya</taxon>
        <taxon>Ascomycota</taxon>
        <taxon>Pezizomycotina</taxon>
        <taxon>Dothideomycetes</taxon>
        <taxon>Pleosporomycetidae</taxon>
        <taxon>Pleosporales</taxon>
        <taxon>Pleosporineae</taxon>
        <taxon>Pleosporaceae</taxon>
        <taxon>Pyrenophora</taxon>
    </lineage>
</organism>
<evidence type="ECO:0000313" key="3">
    <source>
        <dbReference type="Proteomes" id="UP000245464"/>
    </source>
</evidence>
<evidence type="ECO:0000256" key="1">
    <source>
        <dbReference type="SAM" id="Phobius"/>
    </source>
</evidence>
<dbReference type="Proteomes" id="UP000245464">
    <property type="component" value="Chromosome 7"/>
</dbReference>
<gene>
    <name evidence="2" type="ORF">PtrM4_126860</name>
</gene>